<evidence type="ECO:0000256" key="1">
    <source>
        <dbReference type="SAM" id="SignalP"/>
    </source>
</evidence>
<dbReference type="RefSeq" id="WP_092618000.1">
    <property type="nucleotide sequence ID" value="NZ_FMYK01000003.1"/>
</dbReference>
<evidence type="ECO:0000313" key="3">
    <source>
        <dbReference type="Proteomes" id="UP000242317"/>
    </source>
</evidence>
<reference evidence="3" key="1">
    <citation type="submission" date="2016-09" db="EMBL/GenBank/DDBJ databases">
        <authorList>
            <person name="Varghese N."/>
            <person name="Submissions S."/>
        </authorList>
    </citation>
    <scope>NUCLEOTIDE SEQUENCE [LARGE SCALE GENOMIC DNA]</scope>
    <source>
        <strain evidence="3">ANC 3699</strain>
    </source>
</reference>
<name>A0A1G6J4G4_9GAMM</name>
<dbReference type="OrthoDB" id="6712396at2"/>
<protein>
    <recommendedName>
        <fullName evidence="4">Protein FilF</fullName>
    </recommendedName>
</protein>
<feature type="chain" id="PRO_5017238905" description="Protein FilF" evidence="1">
    <location>
        <begin position="26"/>
        <end position="641"/>
    </location>
</feature>
<keyword evidence="1" id="KW-0732">Signal</keyword>
<dbReference type="PROSITE" id="PS51257">
    <property type="entry name" value="PROKAR_LIPOPROTEIN"/>
    <property type="match status" value="1"/>
</dbReference>
<dbReference type="AlphaFoldDB" id="A0A1G6J4G4"/>
<proteinExistence type="predicted"/>
<sequence length="641" mass="68619">MTHFKNKFALPFAVSSLCLMMAACGGGSNNIDEDPTVKPTETTAVGCTVAGSDACFEFTMEYPVAGLQYTCSSDNLNIFSTKVNGNTVTGGCDKGDTATFFLNATDDYRVEMGSVKMSDLGAVSADSIPVHLTVLDMAKGITGQAATSFSESDATVKVAMNLIKIFQAAGNQRSESNVIGDIQLLELDDASLVGLSSITADVTATELQNGSYANILKPWVDVGQVSDAQAFAVLKDAANLSLGALYQADTPAFVQVVEGLIGYTGSGSNRRALLGTFYLQSDRQGFTQGYGLQWRGSLAASSSSSSDVAEAVKFMTTVDPLRMYASAQRDFIDPISKHLATKERFRLITSNNETMTLNQGKLLNDYIVPGTAALYKYTTGKDAVQSELAKWTQDTNEGQYSGAVDFVKAYPIAYLDRRVFASSKNVDAGSDYYFPLYATLTFSSTDTTVEDIQLGIMIDENGDIRTDIKANATATDMSGMCGTADATTANPEDNYGVTQYRIGTVTATNYQPTQNDKTISPRMIIAGAQFGVLDGVLLGISGAALDDGTTAVNNLGLKMNLYNLLEMDSTSTATLPNINITAYDDTPAQWVNVYNQHKSVYLTAQKDTHTATAAEIEQQKWITGSLSVKLAPCYQIKKKAS</sequence>
<dbReference type="Proteomes" id="UP000242317">
    <property type="component" value="Unassembled WGS sequence"/>
</dbReference>
<accession>A0A1G6J4G4</accession>
<gene>
    <name evidence="2" type="ORF">SAMN05421749_103215</name>
</gene>
<evidence type="ECO:0000313" key="2">
    <source>
        <dbReference type="EMBL" id="SDC12836.1"/>
    </source>
</evidence>
<organism evidence="2 3">
    <name type="scientific">Acinetobacter marinus</name>
    <dbReference type="NCBI Taxonomy" id="281375"/>
    <lineage>
        <taxon>Bacteria</taxon>
        <taxon>Pseudomonadati</taxon>
        <taxon>Pseudomonadota</taxon>
        <taxon>Gammaproteobacteria</taxon>
        <taxon>Moraxellales</taxon>
        <taxon>Moraxellaceae</taxon>
        <taxon>Acinetobacter</taxon>
    </lineage>
</organism>
<feature type="signal peptide" evidence="1">
    <location>
        <begin position="1"/>
        <end position="25"/>
    </location>
</feature>
<keyword evidence="3" id="KW-1185">Reference proteome</keyword>
<dbReference type="EMBL" id="FMYK01000003">
    <property type="protein sequence ID" value="SDC12836.1"/>
    <property type="molecule type" value="Genomic_DNA"/>
</dbReference>
<evidence type="ECO:0008006" key="4">
    <source>
        <dbReference type="Google" id="ProtNLM"/>
    </source>
</evidence>